<dbReference type="SUPFAM" id="SSF46955">
    <property type="entry name" value="Putative DNA-binding domain"/>
    <property type="match status" value="1"/>
</dbReference>
<dbReference type="Pfam" id="PF13411">
    <property type="entry name" value="MerR_1"/>
    <property type="match status" value="1"/>
</dbReference>
<dbReference type="PANTHER" id="PTHR30204">
    <property type="entry name" value="REDOX-CYCLING DRUG-SENSING TRANSCRIPTIONAL ACTIVATOR SOXR"/>
    <property type="match status" value="1"/>
</dbReference>
<feature type="domain" description="HTH merR-type" evidence="2">
    <location>
        <begin position="1"/>
        <end position="69"/>
    </location>
</feature>
<gene>
    <name evidence="3" type="ORF">NM06_02000</name>
</gene>
<name>A0A0A5JP27_PHOS4</name>
<dbReference type="SMART" id="SM00422">
    <property type="entry name" value="HTH_MERR"/>
    <property type="match status" value="1"/>
</dbReference>
<dbReference type="AlphaFoldDB" id="A0A0A5JP27"/>
<evidence type="ECO:0000313" key="3">
    <source>
        <dbReference type="EMBL" id="KGY09708.1"/>
    </source>
</evidence>
<reference evidence="3 4" key="1">
    <citation type="submission" date="2014-10" db="EMBL/GenBank/DDBJ databases">
        <title>Genome sequencing of Vibrio sinaloensis T08.</title>
        <authorList>
            <person name="Chan K.-G."/>
            <person name="Mohamad N.I."/>
        </authorList>
    </citation>
    <scope>NUCLEOTIDE SEQUENCE [LARGE SCALE GENOMIC DNA]</scope>
    <source>
        <strain evidence="3 4">T08</strain>
    </source>
</reference>
<keyword evidence="3" id="KW-0808">Transferase</keyword>
<dbReference type="GO" id="GO:0003677">
    <property type="term" value="F:DNA binding"/>
    <property type="evidence" value="ECO:0007669"/>
    <property type="project" value="UniProtKB-KW"/>
</dbReference>
<evidence type="ECO:0000313" key="4">
    <source>
        <dbReference type="Proteomes" id="UP000030451"/>
    </source>
</evidence>
<dbReference type="InterPro" id="IPR047057">
    <property type="entry name" value="MerR_fam"/>
</dbReference>
<dbReference type="SUPFAM" id="SSF53335">
    <property type="entry name" value="S-adenosyl-L-methionine-dependent methyltransferases"/>
    <property type="match status" value="1"/>
</dbReference>
<keyword evidence="1" id="KW-0238">DNA-binding</keyword>
<comment type="caution">
    <text evidence="3">The sequence shown here is derived from an EMBL/GenBank/DDBJ whole genome shotgun (WGS) entry which is preliminary data.</text>
</comment>
<dbReference type="InterPro" id="IPR009061">
    <property type="entry name" value="DNA-bd_dom_put_sf"/>
</dbReference>
<evidence type="ECO:0000259" key="2">
    <source>
        <dbReference type="PROSITE" id="PS50937"/>
    </source>
</evidence>
<dbReference type="Gene3D" id="1.10.1660.10">
    <property type="match status" value="1"/>
</dbReference>
<dbReference type="PRINTS" id="PR00040">
    <property type="entry name" value="HTHMERR"/>
</dbReference>
<evidence type="ECO:0000256" key="1">
    <source>
        <dbReference type="ARBA" id="ARBA00023125"/>
    </source>
</evidence>
<proteinExistence type="predicted"/>
<dbReference type="InterPro" id="IPR013216">
    <property type="entry name" value="Methyltransf_11"/>
</dbReference>
<organism evidence="3 4">
    <name type="scientific">Photobacterium sp. (strain ATCC 43367)</name>
    <dbReference type="NCBI Taxonomy" id="379097"/>
    <lineage>
        <taxon>Bacteria</taxon>
        <taxon>Pseudomonadati</taxon>
        <taxon>Pseudomonadota</taxon>
        <taxon>Gammaproteobacteria</taxon>
        <taxon>Vibrionales</taxon>
        <taxon>Vibrionaceae</taxon>
        <taxon>Vibrio</taxon>
        <taxon>Vibrio oreintalis group</taxon>
    </lineage>
</organism>
<dbReference type="CDD" id="cd02440">
    <property type="entry name" value="AdoMet_MTases"/>
    <property type="match status" value="1"/>
</dbReference>
<dbReference type="STRING" id="379097.SE23_00575"/>
<dbReference type="InterPro" id="IPR000551">
    <property type="entry name" value="MerR-type_HTH_dom"/>
</dbReference>
<dbReference type="GO" id="GO:0003700">
    <property type="term" value="F:DNA-binding transcription factor activity"/>
    <property type="evidence" value="ECO:0007669"/>
    <property type="project" value="InterPro"/>
</dbReference>
<protein>
    <submittedName>
        <fullName evidence="3">Methyltransferase</fullName>
    </submittedName>
</protein>
<accession>A0A0A5JP27</accession>
<dbReference type="OrthoDB" id="9808480at2"/>
<dbReference type="PANTHER" id="PTHR30204:SF97">
    <property type="entry name" value="MERR FAMILY REGULATORY PROTEIN"/>
    <property type="match status" value="1"/>
</dbReference>
<dbReference type="GO" id="GO:0032259">
    <property type="term" value="P:methylation"/>
    <property type="evidence" value="ECO:0007669"/>
    <property type="project" value="UniProtKB-KW"/>
</dbReference>
<dbReference type="Gene3D" id="3.40.50.150">
    <property type="entry name" value="Vaccinia Virus protein VP39"/>
    <property type="match status" value="1"/>
</dbReference>
<dbReference type="PROSITE" id="PS50937">
    <property type="entry name" value="HTH_MERR_2"/>
    <property type="match status" value="1"/>
</dbReference>
<dbReference type="Proteomes" id="UP000030451">
    <property type="component" value="Unassembled WGS sequence"/>
</dbReference>
<dbReference type="RefSeq" id="WP_038187453.1">
    <property type="nucleotide sequence ID" value="NZ_JRWP01000004.1"/>
</dbReference>
<dbReference type="EMBL" id="JRWP01000004">
    <property type="protein sequence ID" value="KGY09708.1"/>
    <property type="molecule type" value="Genomic_DNA"/>
</dbReference>
<keyword evidence="3" id="KW-0489">Methyltransferase</keyword>
<sequence length="391" mass="44604">MYKISQLGEKLGLSRTTLLYYEKLGLIKGKRLDNGYRLYSDKDLQRLRLIQKLQAGGLTLKECQACLEEKIERDMLLKRLHQLDQEIAEKQKSRELLAALVGEAPMTEWHENLDDVAPDAHVEWLKNQGFDDKQIQRLRWLSKDMNQHDQYMDDFMRVFEPLSRWGPGSDEDTARAASLLPASHLELLEIGCGKGLSTEWLAKHLTCHVIAVDNEPSVLEALTTRAIGKGFNDTITTVCANMASLPFQRQSFDAICAEGCAYLMGFEQALAAWRPLLKSEGTLVISDAVWSTKQPDAMVKEFWQREYPQMVSAEQRMAEAKFAGYDVVDTFALSEQAWDNYYHPLAKRVAELRESLTDSSVLNDLEHEILVSKARKGQVDYQMFILKLHSV</sequence>
<dbReference type="GO" id="GO:0008757">
    <property type="term" value="F:S-adenosylmethionine-dependent methyltransferase activity"/>
    <property type="evidence" value="ECO:0007669"/>
    <property type="project" value="InterPro"/>
</dbReference>
<dbReference type="CDD" id="cd04789">
    <property type="entry name" value="HTH_Cfa"/>
    <property type="match status" value="1"/>
</dbReference>
<dbReference type="Pfam" id="PF08241">
    <property type="entry name" value="Methyltransf_11"/>
    <property type="match status" value="1"/>
</dbReference>
<dbReference type="InterPro" id="IPR029063">
    <property type="entry name" value="SAM-dependent_MTases_sf"/>
</dbReference>